<evidence type="ECO:0000313" key="3">
    <source>
        <dbReference type="Proteomes" id="UP001596410"/>
    </source>
</evidence>
<dbReference type="RefSeq" id="WP_204707725.1">
    <property type="nucleotide sequence ID" value="NZ_JBHSZV010000013.1"/>
</dbReference>
<dbReference type="EMBL" id="JBHSZV010000013">
    <property type="protein sequence ID" value="MFC7061118.1"/>
    <property type="molecule type" value="Genomic_DNA"/>
</dbReference>
<feature type="domain" description="IrrE N-terminal-like" evidence="1">
    <location>
        <begin position="89"/>
        <end position="151"/>
    </location>
</feature>
<reference evidence="3" key="1">
    <citation type="journal article" date="2019" name="Int. J. Syst. Evol. Microbiol.">
        <title>The Global Catalogue of Microorganisms (GCM) 10K type strain sequencing project: providing services to taxonomists for standard genome sequencing and annotation.</title>
        <authorList>
            <consortium name="The Broad Institute Genomics Platform"/>
            <consortium name="The Broad Institute Genome Sequencing Center for Infectious Disease"/>
            <person name="Wu L."/>
            <person name="Ma J."/>
        </authorList>
    </citation>
    <scope>NUCLEOTIDE SEQUENCE [LARGE SCALE GENOMIC DNA]</scope>
    <source>
        <strain evidence="3">CGMCC 4.1621</strain>
    </source>
</reference>
<organism evidence="2 3">
    <name type="scientific">Halobacillus seohaensis</name>
    <dbReference type="NCBI Taxonomy" id="447421"/>
    <lineage>
        <taxon>Bacteria</taxon>
        <taxon>Bacillati</taxon>
        <taxon>Bacillota</taxon>
        <taxon>Bacilli</taxon>
        <taxon>Bacillales</taxon>
        <taxon>Bacillaceae</taxon>
        <taxon>Halobacillus</taxon>
    </lineage>
</organism>
<evidence type="ECO:0000259" key="1">
    <source>
        <dbReference type="Pfam" id="PF06114"/>
    </source>
</evidence>
<dbReference type="Gene3D" id="1.10.10.2910">
    <property type="match status" value="1"/>
</dbReference>
<keyword evidence="3" id="KW-1185">Reference proteome</keyword>
<proteinExistence type="predicted"/>
<comment type="caution">
    <text evidence="2">The sequence shown here is derived from an EMBL/GenBank/DDBJ whole genome shotgun (WGS) entry which is preliminary data.</text>
</comment>
<accession>A0ABW2EI93</accession>
<dbReference type="Pfam" id="PF06114">
    <property type="entry name" value="Peptidase_M78"/>
    <property type="match status" value="1"/>
</dbReference>
<evidence type="ECO:0000313" key="2">
    <source>
        <dbReference type="EMBL" id="MFC7061118.1"/>
    </source>
</evidence>
<sequence length="205" mass="23531">MIPKKPRFNYSRSKAKKFLLNNTSFTSFPVDPFQVYRDQGWLLFTWSEAKSILGSNDPLKLKKTGAEARTSITRGGNIYITVYDDTIVPKSRVRWTATHEIGHIVLNHLIEYEKTAINRGGLFKEEYKVLEVEADTFAAEVLTPFAVLKESGITSAHNIKKICDVSSKASYYRETTFKKVKKEFDISDRRLVSKYKSFIHEVLHG</sequence>
<name>A0ABW2EI93_9BACI</name>
<dbReference type="InterPro" id="IPR010359">
    <property type="entry name" value="IrrE_HExxH"/>
</dbReference>
<dbReference type="Proteomes" id="UP001596410">
    <property type="component" value="Unassembled WGS sequence"/>
</dbReference>
<gene>
    <name evidence="2" type="ORF">ACFQIC_04525</name>
</gene>
<protein>
    <submittedName>
        <fullName evidence="2">ImmA/IrrE family metallo-endopeptidase</fullName>
    </submittedName>
</protein>